<proteinExistence type="predicted"/>
<keyword evidence="4" id="KW-1185">Reference proteome</keyword>
<organism evidence="3 4">
    <name type="scientific">Lunatimonas lonarensis</name>
    <dbReference type="NCBI Taxonomy" id="1232681"/>
    <lineage>
        <taxon>Bacteria</taxon>
        <taxon>Pseudomonadati</taxon>
        <taxon>Bacteroidota</taxon>
        <taxon>Cytophagia</taxon>
        <taxon>Cytophagales</taxon>
        <taxon>Cyclobacteriaceae</taxon>
    </lineage>
</organism>
<dbReference type="SUPFAM" id="SSF49363">
    <property type="entry name" value="Purple acid phosphatase, N-terminal domain"/>
    <property type="match status" value="1"/>
</dbReference>
<dbReference type="Pfam" id="PF16656">
    <property type="entry name" value="Pur_ac_phosph_N"/>
    <property type="match status" value="1"/>
</dbReference>
<reference evidence="3 4" key="1">
    <citation type="submission" date="2013-02" db="EMBL/GenBank/DDBJ databases">
        <title>A novel strain isolated from Lonar lake, Maharashtra, India.</title>
        <authorList>
            <person name="Singh A."/>
        </authorList>
    </citation>
    <scope>NUCLEOTIDE SEQUENCE [LARGE SCALE GENOMIC DNA]</scope>
    <source>
        <strain evidence="3 4">AK24</strain>
    </source>
</reference>
<dbReference type="RefSeq" id="WP_010852501.1">
    <property type="nucleotide sequence ID" value="NZ_AQHR01000015.1"/>
</dbReference>
<protein>
    <submittedName>
        <fullName evidence="3">Purple acid phosphatase</fullName>
    </submittedName>
</protein>
<evidence type="ECO:0000313" key="3">
    <source>
        <dbReference type="EMBL" id="EON79120.1"/>
    </source>
</evidence>
<dbReference type="PROSITE" id="PS51820">
    <property type="entry name" value="PA14"/>
    <property type="match status" value="1"/>
</dbReference>
<dbReference type="SUPFAM" id="SSF56300">
    <property type="entry name" value="Metallo-dependent phosphatases"/>
    <property type="match status" value="1"/>
</dbReference>
<dbReference type="PANTHER" id="PTHR22953:SF153">
    <property type="entry name" value="PURPLE ACID PHOSPHATASE"/>
    <property type="match status" value="1"/>
</dbReference>
<dbReference type="Pfam" id="PF07691">
    <property type="entry name" value="PA14"/>
    <property type="match status" value="1"/>
</dbReference>
<feature type="domain" description="PA14" evidence="2">
    <location>
        <begin position="448"/>
        <end position="586"/>
    </location>
</feature>
<dbReference type="InterPro" id="IPR015914">
    <property type="entry name" value="PAPs_N"/>
</dbReference>
<comment type="caution">
    <text evidence="3">The sequence shown here is derived from an EMBL/GenBank/DDBJ whole genome shotgun (WGS) entry which is preliminary data.</text>
</comment>
<dbReference type="InterPro" id="IPR026876">
    <property type="entry name" value="Fn3_assoc_repeat"/>
</dbReference>
<dbReference type="AlphaFoldDB" id="R7ZYG6"/>
<evidence type="ECO:0000259" key="2">
    <source>
        <dbReference type="PROSITE" id="PS51820"/>
    </source>
</evidence>
<dbReference type="GO" id="GO:0003993">
    <property type="term" value="F:acid phosphatase activity"/>
    <property type="evidence" value="ECO:0007669"/>
    <property type="project" value="InterPro"/>
</dbReference>
<sequence>MTILWETTHAASSMVAFGPSEFNTGKAVLSQRIQDTGMKYMHELTLGSLSPETNYFYQVLSVTEAGDTIQSDVIPFQTAVKEDTPFAFTVFSDSQNNPTVWSKITGNANEERPNFAVHAGDLVGLGYRKSEWVNEFFAPAKHFMKQIPIFSTLGNHEHDASYYYQYMKNPEPEHYYTFRYGNAAFFMIDTDQYQEPGTAMYHWLERALAESTATWKFVVQHHPPYSSEENDYGNTLFESSLQGDDEARFLVPLYEKYGVDMVFSGHLHMYERTWPILDGKVVERDGVRYYILGGSGGGLEKAAPNRVWFTNKVRTLHHYAYIAINGDHLQYHAIDLEGNLFDHFSLTGPRPKKSPSQLVPTTPVPLSNQRKFTDGLLVELETASPQDDIFYTLDGSAPNRKSNKYTAPIELKENSELNAVAYNKNGVGPQGSFVFKKTPLYPAVKNAQGKSGADYIYYTGKLKDPTKPLADQLEIAGQGTIPKLDWNLVPHKSYDWGTEIRGYIEVPESGRYVFGGHAYQLFTFYLHDELLLSEYNREVSVTEEIYLEAGLHPFRLVYHLPDRYDTYGRFDVVTPSGKKIPVSQLNVFAEK</sequence>
<dbReference type="GO" id="GO:0046872">
    <property type="term" value="F:metal ion binding"/>
    <property type="evidence" value="ECO:0007669"/>
    <property type="project" value="InterPro"/>
</dbReference>
<evidence type="ECO:0000313" key="4">
    <source>
        <dbReference type="Proteomes" id="UP000013909"/>
    </source>
</evidence>
<accession>R7ZYG6</accession>
<name>R7ZYG6_9BACT</name>
<gene>
    <name evidence="3" type="ORF">ADIS_0349</name>
</gene>
<dbReference type="InterPro" id="IPR008963">
    <property type="entry name" value="Purple_acid_Pase-like_N"/>
</dbReference>
<dbReference type="EMBL" id="AQHR01000015">
    <property type="protein sequence ID" value="EON79120.1"/>
    <property type="molecule type" value="Genomic_DNA"/>
</dbReference>
<dbReference type="OrthoDB" id="9809781at2"/>
<dbReference type="Pfam" id="PF13287">
    <property type="entry name" value="Fn3_assoc"/>
    <property type="match status" value="1"/>
</dbReference>
<dbReference type="InterPro" id="IPR037524">
    <property type="entry name" value="PA14/GLEYA"/>
</dbReference>
<dbReference type="Gene3D" id="2.60.40.380">
    <property type="entry name" value="Purple acid phosphatase-like, N-terminal"/>
    <property type="match status" value="1"/>
</dbReference>
<dbReference type="SMART" id="SM00758">
    <property type="entry name" value="PA14"/>
    <property type="match status" value="1"/>
</dbReference>
<evidence type="ECO:0000256" key="1">
    <source>
        <dbReference type="ARBA" id="ARBA00022729"/>
    </source>
</evidence>
<dbReference type="InterPro" id="IPR039331">
    <property type="entry name" value="PAPs-like"/>
</dbReference>
<dbReference type="STRING" id="1232681.ADIS_0349"/>
<dbReference type="Gene3D" id="3.60.21.10">
    <property type="match status" value="1"/>
</dbReference>
<dbReference type="InterPro" id="IPR011658">
    <property type="entry name" value="PA14_dom"/>
</dbReference>
<dbReference type="SUPFAM" id="SSF56988">
    <property type="entry name" value="Anthrax protective antigen"/>
    <property type="match status" value="1"/>
</dbReference>
<keyword evidence="1" id="KW-0732">Signal</keyword>
<dbReference type="InterPro" id="IPR029052">
    <property type="entry name" value="Metallo-depent_PP-like"/>
</dbReference>
<dbReference type="PANTHER" id="PTHR22953">
    <property type="entry name" value="ACID PHOSPHATASE RELATED"/>
    <property type="match status" value="1"/>
</dbReference>
<dbReference type="Pfam" id="PF00149">
    <property type="entry name" value="Metallophos"/>
    <property type="match status" value="1"/>
</dbReference>
<dbReference type="Proteomes" id="UP000013909">
    <property type="component" value="Unassembled WGS sequence"/>
</dbReference>
<dbReference type="InterPro" id="IPR004843">
    <property type="entry name" value="Calcineurin-like_PHP"/>
</dbReference>